<dbReference type="RefSeq" id="WP_160147449.1">
    <property type="nucleotide sequence ID" value="NZ_FCOE02000009.1"/>
</dbReference>
<sequence length="46" mass="4896">MKDLQISVDPHGHATLSPSVQISGHAANSALHYHGESQPAELLITH</sequence>
<name>A0A158BCM0_9BURK</name>
<comment type="caution">
    <text evidence="1">The sequence shown here is derived from an EMBL/GenBank/DDBJ whole genome shotgun (WGS) entry which is preliminary data.</text>
</comment>
<evidence type="ECO:0000313" key="1">
    <source>
        <dbReference type="EMBL" id="SAK67630.1"/>
    </source>
</evidence>
<dbReference type="EMBL" id="FCOE02000009">
    <property type="protein sequence ID" value="SAK67630.1"/>
    <property type="molecule type" value="Genomic_DNA"/>
</dbReference>
<reference evidence="1" key="1">
    <citation type="submission" date="2016-01" db="EMBL/GenBank/DDBJ databases">
        <authorList>
            <person name="Peeters C."/>
        </authorList>
    </citation>
    <scope>NUCLEOTIDE SEQUENCE [LARGE SCALE GENOMIC DNA]</scope>
    <source>
        <strain evidence="1">LMG 29323</strain>
    </source>
</reference>
<protein>
    <submittedName>
        <fullName evidence="1">Uncharacterized protein</fullName>
    </submittedName>
</protein>
<organism evidence="1 2">
    <name type="scientific">Caballeronia pedi</name>
    <dbReference type="NCBI Taxonomy" id="1777141"/>
    <lineage>
        <taxon>Bacteria</taxon>
        <taxon>Pseudomonadati</taxon>
        <taxon>Pseudomonadota</taxon>
        <taxon>Betaproteobacteria</taxon>
        <taxon>Burkholderiales</taxon>
        <taxon>Burkholderiaceae</taxon>
        <taxon>Caballeronia</taxon>
    </lineage>
</organism>
<dbReference type="AlphaFoldDB" id="A0A158BCM0"/>
<proteinExistence type="predicted"/>
<gene>
    <name evidence="1" type="ORF">AWB80_03326</name>
</gene>
<keyword evidence="2" id="KW-1185">Reference proteome</keyword>
<dbReference type="OrthoDB" id="9131194at2"/>
<evidence type="ECO:0000313" key="2">
    <source>
        <dbReference type="Proteomes" id="UP000054911"/>
    </source>
</evidence>
<dbReference type="Proteomes" id="UP000054911">
    <property type="component" value="Unassembled WGS sequence"/>
</dbReference>
<accession>A0A158BCM0</accession>